<dbReference type="AlphaFoldDB" id="A0A5N6QXG6"/>
<accession>A0A5N6QXG6</accession>
<protein>
    <recommendedName>
        <fullName evidence="4">C-JID domain-containing protein</fullName>
    </recommendedName>
</protein>
<dbReference type="InterPro" id="IPR045344">
    <property type="entry name" value="C-JID"/>
</dbReference>
<dbReference type="OrthoDB" id="1751997at2759"/>
<feature type="domain" description="C-JID" evidence="4">
    <location>
        <begin position="57"/>
        <end position="201"/>
    </location>
</feature>
<evidence type="ECO:0000256" key="2">
    <source>
        <dbReference type="ARBA" id="ARBA00022737"/>
    </source>
</evidence>
<feature type="domain" description="C-JID" evidence="4">
    <location>
        <begin position="1006"/>
        <end position="1145"/>
    </location>
</feature>
<proteinExistence type="predicted"/>
<feature type="compositionally biased region" description="Basic and acidic residues" evidence="3">
    <location>
        <begin position="525"/>
        <end position="538"/>
    </location>
</feature>
<feature type="compositionally biased region" description="Low complexity" evidence="3">
    <location>
        <begin position="716"/>
        <end position="726"/>
    </location>
</feature>
<evidence type="ECO:0000313" key="5">
    <source>
        <dbReference type="EMBL" id="KAE8022237.1"/>
    </source>
</evidence>
<feature type="region of interest" description="Disordered" evidence="3">
    <location>
        <begin position="701"/>
        <end position="726"/>
    </location>
</feature>
<evidence type="ECO:0000256" key="3">
    <source>
        <dbReference type="SAM" id="MobiDB-lite"/>
    </source>
</evidence>
<keyword evidence="1" id="KW-0433">Leucine-rich repeat</keyword>
<feature type="region of interest" description="Disordered" evidence="3">
    <location>
        <begin position="525"/>
        <end position="551"/>
    </location>
</feature>
<organism evidence="5 6">
    <name type="scientific">Carpinus fangiana</name>
    <dbReference type="NCBI Taxonomy" id="176857"/>
    <lineage>
        <taxon>Eukaryota</taxon>
        <taxon>Viridiplantae</taxon>
        <taxon>Streptophyta</taxon>
        <taxon>Embryophyta</taxon>
        <taxon>Tracheophyta</taxon>
        <taxon>Spermatophyta</taxon>
        <taxon>Magnoliopsida</taxon>
        <taxon>eudicotyledons</taxon>
        <taxon>Gunneridae</taxon>
        <taxon>Pentapetalae</taxon>
        <taxon>rosids</taxon>
        <taxon>fabids</taxon>
        <taxon>Fagales</taxon>
        <taxon>Betulaceae</taxon>
        <taxon>Carpinus</taxon>
    </lineage>
</organism>
<dbReference type="Proteomes" id="UP000327013">
    <property type="component" value="Chromosome 3"/>
</dbReference>
<name>A0A5N6QXG6_9ROSI</name>
<keyword evidence="2" id="KW-0677">Repeat</keyword>
<feature type="compositionally biased region" description="Basic and acidic residues" evidence="3">
    <location>
        <begin position="1196"/>
        <end position="1217"/>
    </location>
</feature>
<evidence type="ECO:0000259" key="4">
    <source>
        <dbReference type="Pfam" id="PF20160"/>
    </source>
</evidence>
<feature type="compositionally biased region" description="Polar residues" evidence="3">
    <location>
        <begin position="1184"/>
        <end position="1194"/>
    </location>
</feature>
<feature type="region of interest" description="Disordered" evidence="3">
    <location>
        <begin position="1179"/>
        <end position="1217"/>
    </location>
</feature>
<evidence type="ECO:0000313" key="6">
    <source>
        <dbReference type="Proteomes" id="UP000327013"/>
    </source>
</evidence>
<reference evidence="5 6" key="1">
    <citation type="submission" date="2019-06" db="EMBL/GenBank/DDBJ databases">
        <title>A chromosomal-level reference genome of Carpinus fangiana (Coryloideae, Betulaceae).</title>
        <authorList>
            <person name="Yang X."/>
            <person name="Wang Z."/>
            <person name="Zhang L."/>
            <person name="Hao G."/>
            <person name="Liu J."/>
            <person name="Yang Y."/>
        </authorList>
    </citation>
    <scope>NUCLEOTIDE SEQUENCE [LARGE SCALE GENOMIC DNA]</scope>
    <source>
        <strain evidence="5">Cfa_2016G</strain>
        <tissue evidence="5">Leaf</tissue>
    </source>
</reference>
<gene>
    <name evidence="5" type="ORF">FH972_008053</name>
</gene>
<dbReference type="Pfam" id="PF20160">
    <property type="entry name" value="C-JID"/>
    <property type="match status" value="2"/>
</dbReference>
<evidence type="ECO:0000256" key="1">
    <source>
        <dbReference type="ARBA" id="ARBA00022614"/>
    </source>
</evidence>
<dbReference type="EMBL" id="CM017323">
    <property type="protein sequence ID" value="KAE8022237.1"/>
    <property type="molecule type" value="Genomic_DNA"/>
</dbReference>
<sequence>MWTSSENVAIVNCSRLAENEDQKFHKIFASNAQSRLLFQNLEAEIYHSKVISGSSWETGIPEWFNNKSTSSSISIQLHPDLDDHSLWLGYALFIIYEFHDHDNFNFRIFERSYLTLDSKDLHQFIYHFETDEGRLKRPLALDTPKVPSVGPIGFWVYIPHTWFLEGSNNLDRWTYIEASITTCSPGVKVKKCGARLLYQRDALGFVKAISRCSLGGLCEDRSSNPQLAEFMSTLPSCDGEPERVSTGVPSPIPIEEQLKRDIDNSGVEAEVCGMRIVYQRQLEEFVQIIIDCIFLSPVVYHQGYRQSLVNQVNSLPSSVHQAESSGLSEGYSSSSQRRLKSLQKVTSNIEHLAQQDDDSIEKYLGGRGTSRDSNSNITQIFNNYFLRSEIPEGFCCHSGPSVVFKLCPSLYDNPDWAGIALCAVFTFLKHPTIIDDSLGSEISHGFTCYFGSEVGRTIQVDKNITELKKCNIVKALFVSESQDLMVHKCGHGLVSKRNEDQFVQMIIQCSSTFSKNSQPIHQFEANDSRNNKQSHDDEGATSGTGSSNERLREPIYQGESMQEYPTEFLDNLESCVPHHLICLFETDIGSLKPLYVYCTTKEEFKWLHLRGFNWLFFIPFWWHSDRMNQCKRIEASIVSDWPGWMVQKCALRLVHKQDSQELCEILFHCPASFLDNWDLFREDVMEQDCTPMEPFSHQTEEFIPEGSDSSSHACPTSTGSRGSITGSTIQHTGALNHLSMGPSIRIPMPRDLHNEERWMGFSMCAVFAIPYVSRDNLVPKLSCNFSLNLDNNKCRPGLGVVLPLDMGAIPYKLIVFHLPRSMLPLLLIYCSSSLLSVTFECDSRDVKAKMSGIRLLYKQDFEEFFHTIECLVESRNKYRDVKDQGSWQSCVSEAESSAQNPLGGEITNVSASQRGIQSSPKPPSIVERIAGQDCASQETLSNLVMDNIDLIDRLIAGDTRNNKQTTEAGGSVRGQRSVSGMSLKDQGCKLQPQDFDPSFLYNSCFPACEILEWFRRHSNESSVMFELPPNLYDDSYWMGLALCASLSVDEDPAAILQNLDSETSCHLICHLETNIGGVEPPHVYPPTKEDVMLLHLRGFMWLSYIPRASLPDWLNQCSWIEASFASDLPSVTVRKCGLRLIYKLDDEEFKQTIRHCMASLSNHRGLIHQLMAENEQKHDYETIPSRSTGSSSEDTGPERLRGHIDHGLKGKDKRILE</sequence>
<feature type="compositionally biased region" description="Polar residues" evidence="3">
    <location>
        <begin position="907"/>
        <end position="919"/>
    </location>
</feature>
<feature type="region of interest" description="Disordered" evidence="3">
    <location>
        <begin position="896"/>
        <end position="923"/>
    </location>
</feature>
<keyword evidence="6" id="KW-1185">Reference proteome</keyword>